<keyword evidence="5" id="KW-0699">rRNA-binding</keyword>
<dbReference type="Proteomes" id="UP000176568">
    <property type="component" value="Unassembled WGS sequence"/>
</dbReference>
<dbReference type="GO" id="GO:0003735">
    <property type="term" value="F:structural constituent of ribosome"/>
    <property type="evidence" value="ECO:0007669"/>
    <property type="project" value="InterPro"/>
</dbReference>
<sequence length="222" mass="24211">MEATLYNIKGEKKGTVTLPENIFGLPFNADLLHDVVTAMQANARTPVAHAKTRGEVRGGGKKPWQQKGTGRARHGSSRSPIWRGGGVTHGPRNDKIYAQKINRQARQKALLVALSRKWKDGEIIFVDSLEMAAPRTAEAKNIIANLGKAGLVMKKKYNGALIALPERHTATVKSFANIGNVTVEEVRTLNPVNVLSSKYLIIANPEAAFVTLGSKRVVKKDK</sequence>
<dbReference type="InterPro" id="IPR002136">
    <property type="entry name" value="Ribosomal_uL4"/>
</dbReference>
<keyword evidence="3 5" id="KW-0687">Ribonucleoprotein</keyword>
<dbReference type="PANTHER" id="PTHR10746">
    <property type="entry name" value="50S RIBOSOMAL PROTEIN L4"/>
    <property type="match status" value="1"/>
</dbReference>
<evidence type="ECO:0000256" key="5">
    <source>
        <dbReference type="HAMAP-Rule" id="MF_01328"/>
    </source>
</evidence>
<dbReference type="AlphaFoldDB" id="A0A1F4Y2W1"/>
<dbReference type="PANTHER" id="PTHR10746:SF6">
    <property type="entry name" value="LARGE RIBOSOMAL SUBUNIT PROTEIN UL4M"/>
    <property type="match status" value="1"/>
</dbReference>
<evidence type="ECO:0000256" key="3">
    <source>
        <dbReference type="ARBA" id="ARBA00023274"/>
    </source>
</evidence>
<keyword evidence="5" id="KW-0694">RNA-binding</keyword>
<keyword evidence="2 5" id="KW-0689">Ribosomal protein</keyword>
<dbReference type="SUPFAM" id="SSF52166">
    <property type="entry name" value="Ribosomal protein L4"/>
    <property type="match status" value="1"/>
</dbReference>
<dbReference type="GO" id="GO:0019843">
    <property type="term" value="F:rRNA binding"/>
    <property type="evidence" value="ECO:0007669"/>
    <property type="project" value="UniProtKB-UniRule"/>
</dbReference>
<dbReference type="NCBIfam" id="TIGR03953">
    <property type="entry name" value="rplD_bact"/>
    <property type="match status" value="1"/>
</dbReference>
<dbReference type="Pfam" id="PF00573">
    <property type="entry name" value="Ribosomal_L4"/>
    <property type="match status" value="1"/>
</dbReference>
<dbReference type="GO" id="GO:1990904">
    <property type="term" value="C:ribonucleoprotein complex"/>
    <property type="evidence" value="ECO:0007669"/>
    <property type="project" value="UniProtKB-KW"/>
</dbReference>
<dbReference type="InterPro" id="IPR023574">
    <property type="entry name" value="Ribosomal_uL4_dom_sf"/>
</dbReference>
<name>A0A1F4Y2W1_9BACT</name>
<dbReference type="STRING" id="1797247.A2419_00125"/>
<evidence type="ECO:0000313" key="7">
    <source>
        <dbReference type="EMBL" id="OGC88204.1"/>
    </source>
</evidence>
<accession>A0A1F4Y2W1</accession>
<comment type="function">
    <text evidence="5">Forms part of the polypeptide exit tunnel.</text>
</comment>
<evidence type="ECO:0000313" key="8">
    <source>
        <dbReference type="Proteomes" id="UP000176568"/>
    </source>
</evidence>
<comment type="caution">
    <text evidence="7">The sequence shown here is derived from an EMBL/GenBank/DDBJ whole genome shotgun (WGS) entry which is preliminary data.</text>
</comment>
<evidence type="ECO:0000256" key="1">
    <source>
        <dbReference type="ARBA" id="ARBA00010528"/>
    </source>
</evidence>
<evidence type="ECO:0000256" key="6">
    <source>
        <dbReference type="SAM" id="MobiDB-lite"/>
    </source>
</evidence>
<reference evidence="7 8" key="1">
    <citation type="journal article" date="2016" name="Nat. Commun.">
        <title>Thousands of microbial genomes shed light on interconnected biogeochemical processes in an aquifer system.</title>
        <authorList>
            <person name="Anantharaman K."/>
            <person name="Brown C.T."/>
            <person name="Hug L.A."/>
            <person name="Sharon I."/>
            <person name="Castelle C.J."/>
            <person name="Probst A.J."/>
            <person name="Thomas B.C."/>
            <person name="Singh A."/>
            <person name="Wilkins M.J."/>
            <person name="Karaoz U."/>
            <person name="Brodie E.L."/>
            <person name="Williams K.H."/>
            <person name="Hubbard S.S."/>
            <person name="Banfield J.F."/>
        </authorList>
    </citation>
    <scope>NUCLEOTIDE SEQUENCE [LARGE SCALE GENOMIC DNA]</scope>
</reference>
<comment type="function">
    <text evidence="5">One of the primary rRNA binding proteins, this protein initially binds near the 5'-end of the 23S rRNA. It is important during the early stages of 50S assembly. It makes multiple contacts with different domains of the 23S rRNA in the assembled 50S subunit and ribosome.</text>
</comment>
<dbReference type="EMBL" id="MEXB01000011">
    <property type="protein sequence ID" value="OGC88204.1"/>
    <property type="molecule type" value="Genomic_DNA"/>
</dbReference>
<gene>
    <name evidence="5" type="primary">rplD</name>
    <name evidence="7" type="ORF">A2419_00125</name>
</gene>
<comment type="similarity">
    <text evidence="1 5">Belongs to the universal ribosomal protein uL4 family.</text>
</comment>
<proteinExistence type="inferred from homology"/>
<dbReference type="Gene3D" id="3.40.1370.10">
    <property type="match status" value="1"/>
</dbReference>
<evidence type="ECO:0000256" key="2">
    <source>
        <dbReference type="ARBA" id="ARBA00022980"/>
    </source>
</evidence>
<dbReference type="InterPro" id="IPR013005">
    <property type="entry name" value="Ribosomal_uL4-like"/>
</dbReference>
<comment type="subunit">
    <text evidence="5">Part of the 50S ribosomal subunit.</text>
</comment>
<dbReference type="HAMAP" id="MF_01328_B">
    <property type="entry name" value="Ribosomal_uL4_B"/>
    <property type="match status" value="1"/>
</dbReference>
<dbReference type="GO" id="GO:0005840">
    <property type="term" value="C:ribosome"/>
    <property type="evidence" value="ECO:0007669"/>
    <property type="project" value="UniProtKB-KW"/>
</dbReference>
<dbReference type="GO" id="GO:0006412">
    <property type="term" value="P:translation"/>
    <property type="evidence" value="ECO:0007669"/>
    <property type="project" value="UniProtKB-UniRule"/>
</dbReference>
<feature type="region of interest" description="Disordered" evidence="6">
    <location>
        <begin position="49"/>
        <end position="93"/>
    </location>
</feature>
<organism evidence="7 8">
    <name type="scientific">Candidatus Adlerbacteria bacterium RIFOXYC1_FULL_48_26</name>
    <dbReference type="NCBI Taxonomy" id="1797247"/>
    <lineage>
        <taxon>Bacteria</taxon>
        <taxon>Candidatus Adleribacteriota</taxon>
    </lineage>
</organism>
<evidence type="ECO:0000256" key="4">
    <source>
        <dbReference type="ARBA" id="ARBA00035244"/>
    </source>
</evidence>
<protein>
    <recommendedName>
        <fullName evidence="4 5">Large ribosomal subunit protein uL4</fullName>
    </recommendedName>
</protein>